<accession>A0ACC2QY89</accession>
<protein>
    <submittedName>
        <fullName evidence="1">Uncharacterized protein</fullName>
    </submittedName>
</protein>
<evidence type="ECO:0000313" key="2">
    <source>
        <dbReference type="Proteomes" id="UP001231649"/>
    </source>
</evidence>
<comment type="caution">
    <text evidence="1">The sequence shown here is derived from an EMBL/GenBank/DDBJ whole genome shotgun (WGS) entry which is preliminary data.</text>
</comment>
<gene>
    <name evidence="1" type="ORF">PYW08_015657</name>
</gene>
<keyword evidence="2" id="KW-1185">Reference proteome</keyword>
<sequence>MSGGVGPGRRGSYHGGTSTPSGARRPSRGGSGGSDNVLPLITGVLGSSILAFSLYVFSQKNGVFGGDVNQPSLGYTEHESSESEQAWSGAESSCPDAQPCPYHGEDTLKINAEKRRWPTEEEEATTRGRVPKDPSRSKLQRELKLHLRKVKELTEELEKDEKAKNWPR</sequence>
<dbReference type="Proteomes" id="UP001231649">
    <property type="component" value="Chromosome 7"/>
</dbReference>
<organism evidence="1 2">
    <name type="scientific">Mythimna loreyi</name>
    <dbReference type="NCBI Taxonomy" id="667449"/>
    <lineage>
        <taxon>Eukaryota</taxon>
        <taxon>Metazoa</taxon>
        <taxon>Ecdysozoa</taxon>
        <taxon>Arthropoda</taxon>
        <taxon>Hexapoda</taxon>
        <taxon>Insecta</taxon>
        <taxon>Pterygota</taxon>
        <taxon>Neoptera</taxon>
        <taxon>Endopterygota</taxon>
        <taxon>Lepidoptera</taxon>
        <taxon>Glossata</taxon>
        <taxon>Ditrysia</taxon>
        <taxon>Noctuoidea</taxon>
        <taxon>Noctuidae</taxon>
        <taxon>Noctuinae</taxon>
        <taxon>Hadenini</taxon>
        <taxon>Mythimna</taxon>
    </lineage>
</organism>
<dbReference type="EMBL" id="CM056783">
    <property type="protein sequence ID" value="KAJ8727260.1"/>
    <property type="molecule type" value="Genomic_DNA"/>
</dbReference>
<name>A0ACC2QY89_9NEOP</name>
<reference evidence="1" key="1">
    <citation type="submission" date="2023-03" db="EMBL/GenBank/DDBJ databases">
        <title>Chromosome-level genomes of two armyworms, Mythimna separata and Mythimna loreyi, provide insights into the biosynthesis and reception of sex pheromones.</title>
        <authorList>
            <person name="Zhao H."/>
        </authorList>
    </citation>
    <scope>NUCLEOTIDE SEQUENCE</scope>
    <source>
        <strain evidence="1">BeijingLab</strain>
    </source>
</reference>
<evidence type="ECO:0000313" key="1">
    <source>
        <dbReference type="EMBL" id="KAJ8727260.1"/>
    </source>
</evidence>
<proteinExistence type="predicted"/>